<dbReference type="AlphaFoldDB" id="A0A7S1DXP1"/>
<proteinExistence type="predicted"/>
<organism evidence="2">
    <name type="scientific">Hemiselmis andersenii</name>
    <name type="common">Cryptophyte alga</name>
    <dbReference type="NCBI Taxonomy" id="464988"/>
    <lineage>
        <taxon>Eukaryota</taxon>
        <taxon>Cryptophyceae</taxon>
        <taxon>Cryptomonadales</taxon>
        <taxon>Hemiselmidaceae</taxon>
        <taxon>Hemiselmis</taxon>
    </lineage>
</organism>
<gene>
    <name evidence="2" type="ORF">HAND00432_LOCUS12451</name>
</gene>
<sequence length="302" mass="32462">MVRHVQAVVAACVFMTLAQRGAGFSPVPFLPPLSRQQPAVAGGEAALGMVGPALCLDAAGAGGENCAGGLVPLLCGGMRELARQSCQWRWGGQAKKRVALRGAGAGSEGGNGSLEEFRANNGLVYLKDFLEPQVFQAVLEECRGLEADFMPEKSSLAQGRVGCFIPSGGATAKALLSEEVGRKLEQVTAGAGLHASDYPLELREYKSSAMMAWHSDQLLYNLAQYELVFTLQNEGDSVTQWKDRDGVVKEAWTEPNSLLVIKAGTVEHRVTPITKGKRQIVKAVFVVEGAKKYPWFESTMQY</sequence>
<keyword evidence="1" id="KW-0732">Signal</keyword>
<dbReference type="Gene3D" id="2.60.120.620">
    <property type="entry name" value="q2cbj1_9rhob like domain"/>
    <property type="match status" value="1"/>
</dbReference>
<evidence type="ECO:0000256" key="1">
    <source>
        <dbReference type="SAM" id="SignalP"/>
    </source>
</evidence>
<dbReference type="EMBL" id="HBFX01020486">
    <property type="protein sequence ID" value="CAD8957912.1"/>
    <property type="molecule type" value="Transcribed_RNA"/>
</dbReference>
<feature type="signal peptide" evidence="1">
    <location>
        <begin position="1"/>
        <end position="23"/>
    </location>
</feature>
<protein>
    <recommendedName>
        <fullName evidence="3">Fe2OG dioxygenase domain-containing protein</fullName>
    </recommendedName>
</protein>
<feature type="chain" id="PRO_5030558949" description="Fe2OG dioxygenase domain-containing protein" evidence="1">
    <location>
        <begin position="24"/>
        <end position="302"/>
    </location>
</feature>
<evidence type="ECO:0000313" key="2">
    <source>
        <dbReference type="EMBL" id="CAD8957912.1"/>
    </source>
</evidence>
<reference evidence="2" key="1">
    <citation type="submission" date="2021-01" db="EMBL/GenBank/DDBJ databases">
        <authorList>
            <person name="Corre E."/>
            <person name="Pelletier E."/>
            <person name="Niang G."/>
            <person name="Scheremetjew M."/>
            <person name="Finn R."/>
            <person name="Kale V."/>
            <person name="Holt S."/>
            <person name="Cochrane G."/>
            <person name="Meng A."/>
            <person name="Brown T."/>
            <person name="Cohen L."/>
        </authorList>
    </citation>
    <scope>NUCLEOTIDE SEQUENCE</scope>
    <source>
        <strain evidence="2">CCMP644</strain>
    </source>
</reference>
<accession>A0A7S1DXP1</accession>
<evidence type="ECO:0008006" key="3">
    <source>
        <dbReference type="Google" id="ProtNLM"/>
    </source>
</evidence>
<name>A0A7S1DXP1_HEMAN</name>